<keyword evidence="4" id="KW-1185">Reference proteome</keyword>
<evidence type="ECO:0000259" key="1">
    <source>
        <dbReference type="Pfam" id="PF07398"/>
    </source>
</evidence>
<dbReference type="Pfam" id="PF07398">
    <property type="entry name" value="MDMPI_C"/>
    <property type="match status" value="1"/>
</dbReference>
<dbReference type="SUPFAM" id="SSF109854">
    <property type="entry name" value="DinB/YfiT-like putative metalloenzymes"/>
    <property type="match status" value="1"/>
</dbReference>
<dbReference type="InterPro" id="IPR017517">
    <property type="entry name" value="Maleyloyr_isom"/>
</dbReference>
<organism evidence="3 4">
    <name type="scientific">Gordonia insulae</name>
    <dbReference type="NCBI Taxonomy" id="2420509"/>
    <lineage>
        <taxon>Bacteria</taxon>
        <taxon>Bacillati</taxon>
        <taxon>Actinomycetota</taxon>
        <taxon>Actinomycetes</taxon>
        <taxon>Mycobacteriales</taxon>
        <taxon>Gordoniaceae</taxon>
        <taxon>Gordonia</taxon>
    </lineage>
</organism>
<feature type="domain" description="Mycothiol-dependent maleylpyruvate isomerase metal-binding" evidence="2">
    <location>
        <begin position="15"/>
        <end position="154"/>
    </location>
</feature>
<dbReference type="InterPro" id="IPR034660">
    <property type="entry name" value="DinB/YfiT-like"/>
</dbReference>
<feature type="domain" description="MDMPI C-terminal" evidence="1">
    <location>
        <begin position="169"/>
        <end position="260"/>
    </location>
</feature>
<evidence type="ECO:0000313" key="3">
    <source>
        <dbReference type="EMBL" id="AZG43606.1"/>
    </source>
</evidence>
<dbReference type="Proteomes" id="UP000271469">
    <property type="component" value="Chromosome"/>
</dbReference>
<name>A0A3G8JEN1_9ACTN</name>
<evidence type="ECO:0008006" key="5">
    <source>
        <dbReference type="Google" id="ProtNLM"/>
    </source>
</evidence>
<dbReference type="InterPro" id="IPR024344">
    <property type="entry name" value="MDMPI_metal-binding"/>
</dbReference>
<dbReference type="Gene3D" id="1.20.120.450">
    <property type="entry name" value="dinb family like domain"/>
    <property type="match status" value="1"/>
</dbReference>
<dbReference type="NCBIfam" id="TIGR03083">
    <property type="entry name" value="maleylpyruvate isomerase family mycothiol-dependent enzyme"/>
    <property type="match status" value="1"/>
</dbReference>
<proteinExistence type="predicted"/>
<dbReference type="OrthoDB" id="154293at2"/>
<dbReference type="Pfam" id="PF11716">
    <property type="entry name" value="MDMPI_N"/>
    <property type="match status" value="1"/>
</dbReference>
<accession>A0A3G8JEN1</accession>
<dbReference type="GO" id="GO:0046872">
    <property type="term" value="F:metal ion binding"/>
    <property type="evidence" value="ECO:0007669"/>
    <property type="project" value="InterPro"/>
</dbReference>
<dbReference type="InterPro" id="IPR036527">
    <property type="entry name" value="SCP2_sterol-bd_dom_sf"/>
</dbReference>
<sequence>MAKNLLPVEPVVSALTAQWASIDALVSALPDDRWAASSILPGWTVADIVAHVIGTESFLEGRDVTAGRDVAALDHVRNPIGELNERWIDHHRAASRDEVMAAYREIIAVRRESLSRMSQDDFDADTVTPAGPDTYGRFMRIRCFDCWMHEIDIRDSTDGSVPIDPGPADLALAELAASLPFVVGKRAGTPKGTSVLIRIGGVAPRDVRIAVEDRASAVDAFPGGDDAADVTLTLDTVDLARLAGGRSTADPARVTIDGDREIGTAIVGNLNYVI</sequence>
<gene>
    <name evidence="3" type="ORF">D7316_00175</name>
</gene>
<evidence type="ECO:0000259" key="2">
    <source>
        <dbReference type="Pfam" id="PF11716"/>
    </source>
</evidence>
<dbReference type="EMBL" id="CP033972">
    <property type="protein sequence ID" value="AZG43606.1"/>
    <property type="molecule type" value="Genomic_DNA"/>
</dbReference>
<dbReference type="KEGG" id="gom:D7316_00175"/>
<protein>
    <recommendedName>
        <fullName evidence="5">Mycothiol-dependent maleylpyruvate isomerase metal-binding domain-containing protein</fullName>
    </recommendedName>
</protein>
<reference evidence="3 4" key="1">
    <citation type="submission" date="2018-11" db="EMBL/GenBank/DDBJ databases">
        <title>Gordonia insulae sp. nov., isolated from an island soil.</title>
        <authorList>
            <person name="Kim Y.S."/>
            <person name="Kim S.B."/>
        </authorList>
    </citation>
    <scope>NUCLEOTIDE SEQUENCE [LARGE SCALE GENOMIC DNA]</scope>
    <source>
        <strain evidence="3 4">MMS17-SY073</strain>
    </source>
</reference>
<evidence type="ECO:0000313" key="4">
    <source>
        <dbReference type="Proteomes" id="UP000271469"/>
    </source>
</evidence>
<dbReference type="AlphaFoldDB" id="A0A3G8JEN1"/>
<dbReference type="SUPFAM" id="SSF55718">
    <property type="entry name" value="SCP-like"/>
    <property type="match status" value="1"/>
</dbReference>
<dbReference type="InterPro" id="IPR010872">
    <property type="entry name" value="MDMPI_C-term_domain"/>
</dbReference>
<dbReference type="RefSeq" id="WP_124706620.1">
    <property type="nucleotide sequence ID" value="NZ_CP033972.1"/>
</dbReference>